<keyword evidence="3" id="KW-1185">Reference proteome</keyword>
<feature type="transmembrane region" description="Helical" evidence="1">
    <location>
        <begin position="12"/>
        <end position="30"/>
    </location>
</feature>
<sequence length="148" mass="17156">MTDTPGKKSSISGVVTMKFALLLLLVPLVIDSVEERSHRNALLTFDEWDLNQDCFVTYREFVNYFLDMLFAIRQYEANVSALENKTPYLREEDFDIAAEEYYTNVNSLDPRKTDVNVVIKLLLHSPISSLKTVFKIDSIINSTFWHRP</sequence>
<proteinExistence type="predicted"/>
<reference evidence="2" key="1">
    <citation type="submission" date="2023-10" db="EMBL/GenBank/DDBJ databases">
        <title>Genome assembly of Pristionchus species.</title>
        <authorList>
            <person name="Yoshida K."/>
            <person name="Sommer R.J."/>
        </authorList>
    </citation>
    <scope>NUCLEOTIDE SEQUENCE</scope>
    <source>
        <strain evidence="2">RS0144</strain>
    </source>
</reference>
<accession>A0AAV5UI82</accession>
<evidence type="ECO:0000313" key="2">
    <source>
        <dbReference type="EMBL" id="GMT06104.1"/>
    </source>
</evidence>
<keyword evidence="1" id="KW-0472">Membrane</keyword>
<gene>
    <name evidence="2" type="ORF">PENTCL1PPCAC_28278</name>
</gene>
<protein>
    <recommendedName>
        <fullName evidence="4">EF-hand domain-containing protein</fullName>
    </recommendedName>
</protein>
<keyword evidence="1" id="KW-0812">Transmembrane</keyword>
<comment type="caution">
    <text evidence="2">The sequence shown here is derived from an EMBL/GenBank/DDBJ whole genome shotgun (WGS) entry which is preliminary data.</text>
</comment>
<feature type="non-terminal residue" evidence="2">
    <location>
        <position position="148"/>
    </location>
</feature>
<evidence type="ECO:0008006" key="4">
    <source>
        <dbReference type="Google" id="ProtNLM"/>
    </source>
</evidence>
<dbReference type="Proteomes" id="UP001432027">
    <property type="component" value="Unassembled WGS sequence"/>
</dbReference>
<dbReference type="AlphaFoldDB" id="A0AAV5UI82"/>
<evidence type="ECO:0000313" key="3">
    <source>
        <dbReference type="Proteomes" id="UP001432027"/>
    </source>
</evidence>
<organism evidence="2 3">
    <name type="scientific">Pristionchus entomophagus</name>
    <dbReference type="NCBI Taxonomy" id="358040"/>
    <lineage>
        <taxon>Eukaryota</taxon>
        <taxon>Metazoa</taxon>
        <taxon>Ecdysozoa</taxon>
        <taxon>Nematoda</taxon>
        <taxon>Chromadorea</taxon>
        <taxon>Rhabditida</taxon>
        <taxon>Rhabditina</taxon>
        <taxon>Diplogasteromorpha</taxon>
        <taxon>Diplogasteroidea</taxon>
        <taxon>Neodiplogasteridae</taxon>
        <taxon>Pristionchus</taxon>
    </lineage>
</organism>
<name>A0AAV5UI82_9BILA</name>
<keyword evidence="1" id="KW-1133">Transmembrane helix</keyword>
<dbReference type="EMBL" id="BTSX01000006">
    <property type="protein sequence ID" value="GMT06104.1"/>
    <property type="molecule type" value="Genomic_DNA"/>
</dbReference>
<evidence type="ECO:0000256" key="1">
    <source>
        <dbReference type="SAM" id="Phobius"/>
    </source>
</evidence>